<evidence type="ECO:0000313" key="1">
    <source>
        <dbReference type="EMBL" id="KOF17863.1"/>
    </source>
</evidence>
<sequence length="77" mass="8787">MPRALPSSSAAFVLRQMMGVKLTKPEQLALVDCLVHPHRTHLEIAERHGIDRAHLQDLYFDLFTVPERARAAQNRSK</sequence>
<reference evidence="2" key="1">
    <citation type="submission" date="2015-07" db="EMBL/GenBank/DDBJ databases">
        <title>Whole genome sequence of an Ensifer adhaerens strain isolated from a cave pool in the Wind Cave National Park.</title>
        <authorList>
            <person name="Eng W.W.H."/>
            <person name="Gan H.M."/>
            <person name="Barton H.A."/>
            <person name="Savka M.A."/>
        </authorList>
    </citation>
    <scope>NUCLEOTIDE SEQUENCE [LARGE SCALE GENOMIC DNA]</scope>
    <source>
        <strain evidence="2">SD006</strain>
    </source>
</reference>
<accession>A0A0L8BTF9</accession>
<dbReference type="Proteomes" id="UP000037425">
    <property type="component" value="Unassembled WGS sequence"/>
</dbReference>
<gene>
    <name evidence="1" type="ORF">AC244_15960</name>
</gene>
<evidence type="ECO:0000313" key="2">
    <source>
        <dbReference type="Proteomes" id="UP000037425"/>
    </source>
</evidence>
<dbReference type="AlphaFoldDB" id="A0A0L8BTF9"/>
<dbReference type="PATRIC" id="fig|106592.7.peg.7504"/>
<proteinExistence type="predicted"/>
<dbReference type="EMBL" id="LGAP01000009">
    <property type="protein sequence ID" value="KOF17863.1"/>
    <property type="molecule type" value="Genomic_DNA"/>
</dbReference>
<comment type="caution">
    <text evidence="1">The sequence shown here is derived from an EMBL/GenBank/DDBJ whole genome shotgun (WGS) entry which is preliminary data.</text>
</comment>
<organism evidence="1 2">
    <name type="scientific">Ensifer adhaerens</name>
    <name type="common">Sinorhizobium morelense</name>
    <dbReference type="NCBI Taxonomy" id="106592"/>
    <lineage>
        <taxon>Bacteria</taxon>
        <taxon>Pseudomonadati</taxon>
        <taxon>Pseudomonadota</taxon>
        <taxon>Alphaproteobacteria</taxon>
        <taxon>Hyphomicrobiales</taxon>
        <taxon>Rhizobiaceae</taxon>
        <taxon>Sinorhizobium/Ensifer group</taxon>
        <taxon>Ensifer</taxon>
    </lineage>
</organism>
<name>A0A0L8BTF9_ENSAD</name>
<protein>
    <submittedName>
        <fullName evidence="1">Uncharacterized protein</fullName>
    </submittedName>
</protein>